<reference evidence="1" key="1">
    <citation type="submission" date="2023-01" db="EMBL/GenBank/DDBJ databases">
        <title>Long-Read Genome Assembly and Gene Model Annotations for the Rodent Malaria Parasite Plasmodium yoelii 17XNL.</title>
        <authorList>
            <person name="Mitchell G.J."/>
            <person name="Sebastian A."/>
            <person name="Albert I."/>
            <person name="Lindner S.E."/>
        </authorList>
    </citation>
    <scope>NUCLEOTIDE SEQUENCE</scope>
    <source>
        <strain evidence="1">17XNL clone 1.1</strain>
    </source>
</reference>
<gene>
    <name evidence="1" type="ORF">Py17XNL_001205267</name>
</gene>
<evidence type="ECO:0000313" key="1">
    <source>
        <dbReference type="EMBL" id="WBY59457.1"/>
    </source>
</evidence>
<organism evidence="1 2">
    <name type="scientific">Plasmodium yoelii yoelii</name>
    <dbReference type="NCBI Taxonomy" id="73239"/>
    <lineage>
        <taxon>Eukaryota</taxon>
        <taxon>Sar</taxon>
        <taxon>Alveolata</taxon>
        <taxon>Apicomplexa</taxon>
        <taxon>Aconoidasida</taxon>
        <taxon>Haemosporida</taxon>
        <taxon>Plasmodiidae</taxon>
        <taxon>Plasmodium</taxon>
        <taxon>Plasmodium (Vinckeia)</taxon>
    </lineage>
</organism>
<sequence>MSAKSPCLEILPFLFREEQITNRIQTFPTETMKKAYLELKGYFEQYKIYAEKLINFNGSMNDENQRKEKLTIKLRCEYYAVLFSQSSKLLNEYMLSEKINVVILFIPKQNKIIHINIIDEYKNLFCFFFLRNFRNRLILELAINVNGLINSIHPNIIQRLNEDEKKELQRYCENIRNERTKSKLQNKHIVGLLNDLIIEDLNYDGIEDDKRGRNVFYAAGMKVSVFEDKAVDLQKCEWAKILKD</sequence>
<dbReference type="AlphaFoldDB" id="A0AAF0B1Z2"/>
<evidence type="ECO:0000313" key="2">
    <source>
        <dbReference type="Proteomes" id="UP001054126"/>
    </source>
</evidence>
<dbReference type="EMBL" id="CP115536">
    <property type="protein sequence ID" value="WBY59457.1"/>
    <property type="molecule type" value="Genomic_DNA"/>
</dbReference>
<name>A0AAF0B1Z2_PLAYO</name>
<protein>
    <submittedName>
        <fullName evidence="1">Uncharacterized protein</fullName>
    </submittedName>
</protein>
<accession>A0AAF0B1Z2</accession>
<proteinExistence type="predicted"/>
<dbReference type="Proteomes" id="UP001054126">
    <property type="component" value="Chromosome 12"/>
</dbReference>